<reference evidence="2 3" key="1">
    <citation type="journal article" date="2012" name="FEBS Lett.">
        <title>Anammox organism KSU-1 expresses a NirK-type copper-containing nitrite reductase instead of a NirS-type with cytochrome cd1.</title>
        <authorList>
            <person name="Hira D."/>
            <person name="Toh H."/>
            <person name="Migita C.T."/>
            <person name="Okubo H."/>
            <person name="Nishiyama T."/>
            <person name="Hattori M."/>
            <person name="Furukawa K."/>
            <person name="Fujii T."/>
        </authorList>
    </citation>
    <scope>NUCLEOTIDE SEQUENCE [LARGE SCALE GENOMIC DNA]</scope>
</reference>
<dbReference type="OrthoDB" id="9803106at2"/>
<evidence type="ECO:0000313" key="3">
    <source>
        <dbReference type="Proteomes" id="UP000002985"/>
    </source>
</evidence>
<evidence type="ECO:0000259" key="1">
    <source>
        <dbReference type="Pfam" id="PF18765"/>
    </source>
</evidence>
<dbReference type="SUPFAM" id="SSF81301">
    <property type="entry name" value="Nucleotidyltransferase"/>
    <property type="match status" value="1"/>
</dbReference>
<sequence>MKDVLQKLSKEGKIRLAILYGSYARGTPHIRSDIDLAVFINAKDTEEEIEIIDKILMSAERDISILRLDDEDESPFVIQEALKGIHLAEPDHNTLYEIARRVLHETEEIRFRKMLKG</sequence>
<dbReference type="Proteomes" id="UP000002985">
    <property type="component" value="Unassembled WGS sequence"/>
</dbReference>
<dbReference type="CDD" id="cd05403">
    <property type="entry name" value="NT_KNTase_like"/>
    <property type="match status" value="1"/>
</dbReference>
<dbReference type="Gene3D" id="3.30.460.10">
    <property type="entry name" value="Beta Polymerase, domain 2"/>
    <property type="match status" value="1"/>
</dbReference>
<dbReference type="eggNOG" id="ENOG5034ASF">
    <property type="taxonomic scope" value="Bacteria"/>
</dbReference>
<evidence type="ECO:0000313" key="2">
    <source>
        <dbReference type="EMBL" id="GAB63414.1"/>
    </source>
</evidence>
<dbReference type="InterPro" id="IPR052930">
    <property type="entry name" value="TA_antitoxin_MntA"/>
</dbReference>
<dbReference type="STRING" id="247490.KSU1_D0105"/>
<gene>
    <name evidence="2" type="ORF">KSU1_D0105</name>
</gene>
<keyword evidence="3" id="KW-1185">Reference proteome</keyword>
<dbReference type="InterPro" id="IPR041633">
    <property type="entry name" value="Polbeta"/>
</dbReference>
<feature type="domain" description="Polymerase beta nucleotidyltransferase" evidence="1">
    <location>
        <begin position="5"/>
        <end position="92"/>
    </location>
</feature>
<dbReference type="AlphaFoldDB" id="I3INW9"/>
<accession>I3INW9</accession>
<dbReference type="EMBL" id="BAFH01000004">
    <property type="protein sequence ID" value="GAB63414.1"/>
    <property type="molecule type" value="Genomic_DNA"/>
</dbReference>
<name>I3INW9_9BACT</name>
<proteinExistence type="predicted"/>
<dbReference type="Pfam" id="PF18765">
    <property type="entry name" value="Polbeta"/>
    <property type="match status" value="1"/>
</dbReference>
<protein>
    <submittedName>
        <fullName evidence="2">Putative DNA polymerase beta subunit</fullName>
    </submittedName>
</protein>
<dbReference type="PANTHER" id="PTHR43852">
    <property type="entry name" value="NUCLEOTIDYLTRANSFERASE"/>
    <property type="match status" value="1"/>
</dbReference>
<organism evidence="2 3">
    <name type="scientific">Candidatus Jettenia caeni</name>
    <dbReference type="NCBI Taxonomy" id="247490"/>
    <lineage>
        <taxon>Bacteria</taxon>
        <taxon>Pseudomonadati</taxon>
        <taxon>Planctomycetota</taxon>
        <taxon>Candidatus Brocadiia</taxon>
        <taxon>Candidatus Brocadiales</taxon>
        <taxon>Candidatus Brocadiaceae</taxon>
        <taxon>Candidatus Jettenia</taxon>
    </lineage>
</organism>
<comment type="caution">
    <text evidence="2">The sequence shown here is derived from an EMBL/GenBank/DDBJ whole genome shotgun (WGS) entry which is preliminary data.</text>
</comment>
<dbReference type="InterPro" id="IPR043519">
    <property type="entry name" value="NT_sf"/>
</dbReference>
<dbReference type="PANTHER" id="PTHR43852:SF3">
    <property type="entry name" value="NUCLEOTIDYLTRANSFERASE"/>
    <property type="match status" value="1"/>
</dbReference>